<comment type="caution">
    <text evidence="3">The sequence shown here is derived from an EMBL/GenBank/DDBJ whole genome shotgun (WGS) entry which is preliminary data.</text>
</comment>
<feature type="compositionally biased region" description="Acidic residues" evidence="1">
    <location>
        <begin position="89"/>
        <end position="98"/>
    </location>
</feature>
<dbReference type="AlphaFoldDB" id="A0A6N9Q1M4"/>
<name>A0A6N9Q1M4_9BACL</name>
<organism evidence="3 4">
    <name type="scientific">Chengkuizengella marina</name>
    <dbReference type="NCBI Taxonomy" id="2507566"/>
    <lineage>
        <taxon>Bacteria</taxon>
        <taxon>Bacillati</taxon>
        <taxon>Bacillota</taxon>
        <taxon>Bacilli</taxon>
        <taxon>Bacillales</taxon>
        <taxon>Paenibacillaceae</taxon>
        <taxon>Chengkuizengella</taxon>
    </lineage>
</organism>
<keyword evidence="2" id="KW-1133">Transmembrane helix</keyword>
<feature type="compositionally biased region" description="Basic and acidic residues" evidence="1">
    <location>
        <begin position="77"/>
        <end position="88"/>
    </location>
</feature>
<dbReference type="OrthoDB" id="2660621at2"/>
<gene>
    <name evidence="3" type="ORF">ERL59_01015</name>
</gene>
<keyword evidence="2" id="KW-0812">Transmembrane</keyword>
<feature type="transmembrane region" description="Helical" evidence="2">
    <location>
        <begin position="7"/>
        <end position="25"/>
    </location>
</feature>
<evidence type="ECO:0000256" key="2">
    <source>
        <dbReference type="SAM" id="Phobius"/>
    </source>
</evidence>
<keyword evidence="4" id="KW-1185">Reference proteome</keyword>
<feature type="transmembrane region" description="Helical" evidence="2">
    <location>
        <begin position="31"/>
        <end position="47"/>
    </location>
</feature>
<evidence type="ECO:0000256" key="1">
    <source>
        <dbReference type="SAM" id="MobiDB-lite"/>
    </source>
</evidence>
<dbReference type="RefSeq" id="WP_160643611.1">
    <property type="nucleotide sequence ID" value="NZ_SIJB01000004.1"/>
</dbReference>
<evidence type="ECO:0000313" key="4">
    <source>
        <dbReference type="Proteomes" id="UP000448943"/>
    </source>
</evidence>
<keyword evidence="2" id="KW-0472">Membrane</keyword>
<reference evidence="3 4" key="1">
    <citation type="submission" date="2019-01" db="EMBL/GenBank/DDBJ databases">
        <title>Chengkuizengella sp. nov., isolated from deep-sea sediment of East Pacific Ocean.</title>
        <authorList>
            <person name="Yang J."/>
            <person name="Lai Q."/>
            <person name="Shao Z."/>
        </authorList>
    </citation>
    <scope>NUCLEOTIDE SEQUENCE [LARGE SCALE GENOMIC DNA]</scope>
    <source>
        <strain evidence="3 4">YPA3-1-1</strain>
    </source>
</reference>
<protein>
    <submittedName>
        <fullName evidence="3">Uncharacterized protein</fullName>
    </submittedName>
</protein>
<dbReference type="Proteomes" id="UP000448943">
    <property type="component" value="Unassembled WGS sequence"/>
</dbReference>
<accession>A0A6N9Q1M4</accession>
<feature type="region of interest" description="Disordered" evidence="1">
    <location>
        <begin position="63"/>
        <end position="98"/>
    </location>
</feature>
<evidence type="ECO:0000313" key="3">
    <source>
        <dbReference type="EMBL" id="NBI27548.1"/>
    </source>
</evidence>
<dbReference type="EMBL" id="SIJB01000004">
    <property type="protein sequence ID" value="NBI27548.1"/>
    <property type="molecule type" value="Genomic_DNA"/>
</dbReference>
<proteinExistence type="predicted"/>
<sequence>MNSRQRFIFYVILGLIAIGIVSSAFTNPGNFIIPLLVFGLVFYLYKFPPKKYRNRKYENVVKLQKKQKRRRRKHKFKVIDGNKNKNDKEDEEETYPYH</sequence>
<feature type="compositionally biased region" description="Basic residues" evidence="1">
    <location>
        <begin position="63"/>
        <end position="76"/>
    </location>
</feature>